<evidence type="ECO:0000256" key="5">
    <source>
        <dbReference type="ARBA" id="ARBA00022679"/>
    </source>
</evidence>
<evidence type="ECO:0000256" key="9">
    <source>
        <dbReference type="ARBA" id="ARBA00023034"/>
    </source>
</evidence>
<feature type="chain" id="PRO_5002818539" description="Fucosyltransferase" evidence="13">
    <location>
        <begin position="26"/>
        <end position="408"/>
    </location>
</feature>
<keyword evidence="10" id="KW-0472">Membrane</keyword>
<dbReference type="OMA" id="CPVYQCE"/>
<dbReference type="AlphaFoldDB" id="B4MSS4"/>
<keyword evidence="13" id="KW-0732">Signal</keyword>
<dbReference type="GO" id="GO:0008417">
    <property type="term" value="F:fucosyltransferase activity"/>
    <property type="evidence" value="ECO:0007669"/>
    <property type="project" value="InterPro"/>
</dbReference>
<evidence type="ECO:0000256" key="1">
    <source>
        <dbReference type="ARBA" id="ARBA00004447"/>
    </source>
</evidence>
<dbReference type="PhylomeDB" id="B4MSS4"/>
<dbReference type="OrthoDB" id="427096at2759"/>
<dbReference type="Proteomes" id="UP000007798">
    <property type="component" value="Unassembled WGS sequence"/>
</dbReference>
<keyword evidence="9 12" id="KW-0333">Golgi apparatus</keyword>
<dbReference type="KEGG" id="dwi:6641477"/>
<gene>
    <name evidence="16" type="primary">Dwil\GK20026</name>
    <name evidence="16" type="ORF">Dwil_GK20026</name>
</gene>
<dbReference type="HOGENOM" id="CLU_032075_3_0_1"/>
<dbReference type="PANTHER" id="PTHR48438:SF1">
    <property type="entry name" value="ALPHA-(1,3)-FUCOSYLTRANSFERASE C-RELATED"/>
    <property type="match status" value="1"/>
</dbReference>
<evidence type="ECO:0000313" key="16">
    <source>
        <dbReference type="EMBL" id="EDW75163.1"/>
    </source>
</evidence>
<dbReference type="EMBL" id="CH963851">
    <property type="protein sequence ID" value="EDW75163.1"/>
    <property type="molecule type" value="Genomic_DNA"/>
</dbReference>
<keyword evidence="5 12" id="KW-0808">Transferase</keyword>
<evidence type="ECO:0000256" key="8">
    <source>
        <dbReference type="ARBA" id="ARBA00022989"/>
    </source>
</evidence>
<sequence length="408" mass="47618">MASRAGWFRGPSLLLALLLLGTVLGLYKLSRSPLVNQYGVLQDYLESNRPETESLATGTRSILLWSEFFGDPRWSLPGDTLGTQDFRDELKCPVYQCELTNNHDFLPSLDMYDAIVFHVAEPFPFLESVPSRRRPQQTYVFATMESPGETKHQLSNEQNFYNLTMTYRLDSDIVWPYDHFIDKETQAIVAPKRQPNWRKPPISGWNDTQVWNLWPGKTKMVTWFVSHCPTLSKREDLAKALQAYIEVDIYGKCGPLSCKRGDPRCEEMLDTDYKFYLAFENSLCTDYVTEKLFGVLHRNIIPIVFGGVDYARFLPPHSYIDANQFDTVELLAAHLEFVASNVEEYMSYFWWREYYELATFSPFCELCEHLHRPGGRHRMQVYNDIEAWWFNSCRFKTHIQFAASQTRD</sequence>
<dbReference type="PANTHER" id="PTHR48438">
    <property type="entry name" value="ALPHA-(1,3)-FUCOSYLTRANSFERASE C-RELATED"/>
    <property type="match status" value="1"/>
</dbReference>
<accession>B4MSS4</accession>
<keyword evidence="4 12" id="KW-0328">Glycosyltransferase</keyword>
<evidence type="ECO:0000256" key="13">
    <source>
        <dbReference type="SAM" id="SignalP"/>
    </source>
</evidence>
<evidence type="ECO:0000256" key="7">
    <source>
        <dbReference type="ARBA" id="ARBA00022968"/>
    </source>
</evidence>
<comment type="similarity">
    <text evidence="3 12">Belongs to the glycosyltransferase 10 family.</text>
</comment>
<evidence type="ECO:0000256" key="2">
    <source>
        <dbReference type="ARBA" id="ARBA00004922"/>
    </source>
</evidence>
<dbReference type="UniPathway" id="UPA00378"/>
<dbReference type="GO" id="GO:0032580">
    <property type="term" value="C:Golgi cisterna membrane"/>
    <property type="evidence" value="ECO:0007669"/>
    <property type="project" value="UniProtKB-SubCell"/>
</dbReference>
<reference evidence="16 17" key="1">
    <citation type="journal article" date="2007" name="Nature">
        <title>Evolution of genes and genomes on the Drosophila phylogeny.</title>
        <authorList>
            <consortium name="Drosophila 12 Genomes Consortium"/>
            <person name="Clark A.G."/>
            <person name="Eisen M.B."/>
            <person name="Smith D.R."/>
            <person name="Bergman C.M."/>
            <person name="Oliver B."/>
            <person name="Markow T.A."/>
            <person name="Kaufman T.C."/>
            <person name="Kellis M."/>
            <person name="Gelbart W."/>
            <person name="Iyer V.N."/>
            <person name="Pollard D.A."/>
            <person name="Sackton T.B."/>
            <person name="Larracuente A.M."/>
            <person name="Singh N.D."/>
            <person name="Abad J.P."/>
            <person name="Abt D.N."/>
            <person name="Adryan B."/>
            <person name="Aguade M."/>
            <person name="Akashi H."/>
            <person name="Anderson W.W."/>
            <person name="Aquadro C.F."/>
            <person name="Ardell D.H."/>
            <person name="Arguello R."/>
            <person name="Artieri C.G."/>
            <person name="Barbash D.A."/>
            <person name="Barker D."/>
            <person name="Barsanti P."/>
            <person name="Batterham P."/>
            <person name="Batzoglou S."/>
            <person name="Begun D."/>
            <person name="Bhutkar A."/>
            <person name="Blanco E."/>
            <person name="Bosak S.A."/>
            <person name="Bradley R.K."/>
            <person name="Brand A.D."/>
            <person name="Brent M.R."/>
            <person name="Brooks A.N."/>
            <person name="Brown R.H."/>
            <person name="Butlin R.K."/>
            <person name="Caggese C."/>
            <person name="Calvi B.R."/>
            <person name="Bernardo de Carvalho A."/>
            <person name="Caspi A."/>
            <person name="Castrezana S."/>
            <person name="Celniker S.E."/>
            <person name="Chang J.L."/>
            <person name="Chapple C."/>
            <person name="Chatterji S."/>
            <person name="Chinwalla A."/>
            <person name="Civetta A."/>
            <person name="Clifton S.W."/>
            <person name="Comeron J.M."/>
            <person name="Costello J.C."/>
            <person name="Coyne J.A."/>
            <person name="Daub J."/>
            <person name="David R.G."/>
            <person name="Delcher A.L."/>
            <person name="Delehaunty K."/>
            <person name="Do C.B."/>
            <person name="Ebling H."/>
            <person name="Edwards K."/>
            <person name="Eickbush T."/>
            <person name="Evans J.D."/>
            <person name="Filipski A."/>
            <person name="Findeiss S."/>
            <person name="Freyhult E."/>
            <person name="Fulton L."/>
            <person name="Fulton R."/>
            <person name="Garcia A.C."/>
            <person name="Gardiner A."/>
            <person name="Garfield D.A."/>
            <person name="Garvin B.E."/>
            <person name="Gibson G."/>
            <person name="Gilbert D."/>
            <person name="Gnerre S."/>
            <person name="Godfrey J."/>
            <person name="Good R."/>
            <person name="Gotea V."/>
            <person name="Gravely B."/>
            <person name="Greenberg A.J."/>
            <person name="Griffiths-Jones S."/>
            <person name="Gross S."/>
            <person name="Guigo R."/>
            <person name="Gustafson E.A."/>
            <person name="Haerty W."/>
            <person name="Hahn M.W."/>
            <person name="Halligan D.L."/>
            <person name="Halpern A.L."/>
            <person name="Halter G.M."/>
            <person name="Han M.V."/>
            <person name="Heger A."/>
            <person name="Hillier L."/>
            <person name="Hinrichs A.S."/>
            <person name="Holmes I."/>
            <person name="Hoskins R.A."/>
            <person name="Hubisz M.J."/>
            <person name="Hultmark D."/>
            <person name="Huntley M.A."/>
            <person name="Jaffe D.B."/>
            <person name="Jagadeeshan S."/>
            <person name="Jeck W.R."/>
            <person name="Johnson J."/>
            <person name="Jones C.D."/>
            <person name="Jordan W.C."/>
            <person name="Karpen G.H."/>
            <person name="Kataoka E."/>
            <person name="Keightley P.D."/>
            <person name="Kheradpour P."/>
            <person name="Kirkness E.F."/>
            <person name="Koerich L.B."/>
            <person name="Kristiansen K."/>
            <person name="Kudrna D."/>
            <person name="Kulathinal R.J."/>
            <person name="Kumar S."/>
            <person name="Kwok R."/>
            <person name="Lander E."/>
            <person name="Langley C.H."/>
            <person name="Lapoint R."/>
            <person name="Lazzaro B.P."/>
            <person name="Lee S.J."/>
            <person name="Levesque L."/>
            <person name="Li R."/>
            <person name="Lin C.F."/>
            <person name="Lin M.F."/>
            <person name="Lindblad-Toh K."/>
            <person name="Llopart A."/>
            <person name="Long M."/>
            <person name="Low L."/>
            <person name="Lozovsky E."/>
            <person name="Lu J."/>
            <person name="Luo M."/>
            <person name="Machado C.A."/>
            <person name="Makalowski W."/>
            <person name="Marzo M."/>
            <person name="Matsuda M."/>
            <person name="Matzkin L."/>
            <person name="McAllister B."/>
            <person name="McBride C.S."/>
            <person name="McKernan B."/>
            <person name="McKernan K."/>
            <person name="Mendez-Lago M."/>
            <person name="Minx P."/>
            <person name="Mollenhauer M.U."/>
            <person name="Montooth K."/>
            <person name="Mount S.M."/>
            <person name="Mu X."/>
            <person name="Myers E."/>
            <person name="Negre B."/>
            <person name="Newfeld S."/>
            <person name="Nielsen R."/>
            <person name="Noor M.A."/>
            <person name="O'Grady P."/>
            <person name="Pachter L."/>
            <person name="Papaceit M."/>
            <person name="Parisi M.J."/>
            <person name="Parisi M."/>
            <person name="Parts L."/>
            <person name="Pedersen J.S."/>
            <person name="Pesole G."/>
            <person name="Phillippy A.M."/>
            <person name="Ponting C.P."/>
            <person name="Pop M."/>
            <person name="Porcelli D."/>
            <person name="Powell J.R."/>
            <person name="Prohaska S."/>
            <person name="Pruitt K."/>
            <person name="Puig M."/>
            <person name="Quesneville H."/>
            <person name="Ram K.R."/>
            <person name="Rand D."/>
            <person name="Rasmussen M.D."/>
            <person name="Reed L.K."/>
            <person name="Reenan R."/>
            <person name="Reily A."/>
            <person name="Remington K.A."/>
            <person name="Rieger T.T."/>
            <person name="Ritchie M.G."/>
            <person name="Robin C."/>
            <person name="Rogers Y.H."/>
            <person name="Rohde C."/>
            <person name="Rozas J."/>
            <person name="Rubenfield M.J."/>
            <person name="Ruiz A."/>
            <person name="Russo S."/>
            <person name="Salzberg S.L."/>
            <person name="Sanchez-Gracia A."/>
            <person name="Saranga D.J."/>
            <person name="Sato H."/>
            <person name="Schaeffer S.W."/>
            <person name="Schatz M.C."/>
            <person name="Schlenke T."/>
            <person name="Schwartz R."/>
            <person name="Segarra C."/>
            <person name="Singh R.S."/>
            <person name="Sirot L."/>
            <person name="Sirota M."/>
            <person name="Sisneros N.B."/>
            <person name="Smith C.D."/>
            <person name="Smith T.F."/>
            <person name="Spieth J."/>
            <person name="Stage D.E."/>
            <person name="Stark A."/>
            <person name="Stephan W."/>
            <person name="Strausberg R.L."/>
            <person name="Strempel S."/>
            <person name="Sturgill D."/>
            <person name="Sutton G."/>
            <person name="Sutton G.G."/>
            <person name="Tao W."/>
            <person name="Teichmann S."/>
            <person name="Tobari Y.N."/>
            <person name="Tomimura Y."/>
            <person name="Tsolas J.M."/>
            <person name="Valente V.L."/>
            <person name="Venter E."/>
            <person name="Venter J.C."/>
            <person name="Vicario S."/>
            <person name="Vieira F.G."/>
            <person name="Vilella A.J."/>
            <person name="Villasante A."/>
            <person name="Walenz B."/>
            <person name="Wang J."/>
            <person name="Wasserman M."/>
            <person name="Watts T."/>
            <person name="Wilson D."/>
            <person name="Wilson R.K."/>
            <person name="Wing R.A."/>
            <person name="Wolfner M.F."/>
            <person name="Wong A."/>
            <person name="Wong G.K."/>
            <person name="Wu C.I."/>
            <person name="Wu G."/>
            <person name="Yamamoto D."/>
            <person name="Yang H.P."/>
            <person name="Yang S.P."/>
            <person name="Yorke J.A."/>
            <person name="Yoshida K."/>
            <person name="Zdobnov E."/>
            <person name="Zhang P."/>
            <person name="Zhang Y."/>
            <person name="Zimin A.V."/>
            <person name="Baldwin J."/>
            <person name="Abdouelleil A."/>
            <person name="Abdulkadir J."/>
            <person name="Abebe A."/>
            <person name="Abera B."/>
            <person name="Abreu J."/>
            <person name="Acer S.C."/>
            <person name="Aftuck L."/>
            <person name="Alexander A."/>
            <person name="An P."/>
            <person name="Anderson E."/>
            <person name="Anderson S."/>
            <person name="Arachi H."/>
            <person name="Azer M."/>
            <person name="Bachantsang P."/>
            <person name="Barry A."/>
            <person name="Bayul T."/>
            <person name="Berlin A."/>
            <person name="Bessette D."/>
            <person name="Bloom T."/>
            <person name="Blye J."/>
            <person name="Boguslavskiy L."/>
            <person name="Bonnet C."/>
            <person name="Boukhgalter B."/>
            <person name="Bourzgui I."/>
            <person name="Brown A."/>
            <person name="Cahill P."/>
            <person name="Channer S."/>
            <person name="Cheshatsang Y."/>
            <person name="Chuda L."/>
            <person name="Citroen M."/>
            <person name="Collymore A."/>
            <person name="Cooke P."/>
            <person name="Costello M."/>
            <person name="D'Aco K."/>
            <person name="Daza R."/>
            <person name="De Haan G."/>
            <person name="DeGray S."/>
            <person name="DeMaso C."/>
            <person name="Dhargay N."/>
            <person name="Dooley K."/>
            <person name="Dooley E."/>
            <person name="Doricent M."/>
            <person name="Dorje P."/>
            <person name="Dorjee K."/>
            <person name="Dupes A."/>
            <person name="Elong R."/>
            <person name="Falk J."/>
            <person name="Farina A."/>
            <person name="Faro S."/>
            <person name="Ferguson D."/>
            <person name="Fisher S."/>
            <person name="Foley C.D."/>
            <person name="Franke A."/>
            <person name="Friedrich D."/>
            <person name="Gadbois L."/>
            <person name="Gearin G."/>
            <person name="Gearin C.R."/>
            <person name="Giannoukos G."/>
            <person name="Goode T."/>
            <person name="Graham J."/>
            <person name="Grandbois E."/>
            <person name="Grewal S."/>
            <person name="Gyaltsen K."/>
            <person name="Hafez N."/>
            <person name="Hagos B."/>
            <person name="Hall J."/>
            <person name="Henson C."/>
            <person name="Hollinger A."/>
            <person name="Honan T."/>
            <person name="Huard M.D."/>
            <person name="Hughes L."/>
            <person name="Hurhula B."/>
            <person name="Husby M.E."/>
            <person name="Kamat A."/>
            <person name="Kanga B."/>
            <person name="Kashin S."/>
            <person name="Khazanovich D."/>
            <person name="Kisner P."/>
            <person name="Lance K."/>
            <person name="Lara M."/>
            <person name="Lee W."/>
            <person name="Lennon N."/>
            <person name="Letendre F."/>
            <person name="LeVine R."/>
            <person name="Lipovsky A."/>
            <person name="Liu X."/>
            <person name="Liu J."/>
            <person name="Liu S."/>
            <person name="Lokyitsang T."/>
            <person name="Lokyitsang Y."/>
            <person name="Lubonja R."/>
            <person name="Lui A."/>
            <person name="MacDonald P."/>
            <person name="Magnisalis V."/>
            <person name="Maru K."/>
            <person name="Matthews C."/>
            <person name="McCusker W."/>
            <person name="McDonough S."/>
            <person name="Mehta T."/>
            <person name="Meldrim J."/>
            <person name="Meneus L."/>
            <person name="Mihai O."/>
            <person name="Mihalev A."/>
            <person name="Mihova T."/>
            <person name="Mittelman R."/>
            <person name="Mlenga V."/>
            <person name="Montmayeur A."/>
            <person name="Mulrain L."/>
            <person name="Navidi A."/>
            <person name="Naylor J."/>
            <person name="Negash T."/>
            <person name="Nguyen T."/>
            <person name="Nguyen N."/>
            <person name="Nicol R."/>
            <person name="Norbu C."/>
            <person name="Norbu N."/>
            <person name="Novod N."/>
            <person name="O'Neill B."/>
            <person name="Osman S."/>
            <person name="Markiewicz E."/>
            <person name="Oyono O.L."/>
            <person name="Patti C."/>
            <person name="Phunkhang P."/>
            <person name="Pierre F."/>
            <person name="Priest M."/>
            <person name="Raghuraman S."/>
            <person name="Rege F."/>
            <person name="Reyes R."/>
            <person name="Rise C."/>
            <person name="Rogov P."/>
            <person name="Ross K."/>
            <person name="Ryan E."/>
            <person name="Settipalli S."/>
            <person name="Shea T."/>
            <person name="Sherpa N."/>
            <person name="Shi L."/>
            <person name="Shih D."/>
            <person name="Sparrow T."/>
            <person name="Spaulding J."/>
            <person name="Stalker J."/>
            <person name="Stange-Thomann N."/>
            <person name="Stavropoulos S."/>
            <person name="Stone C."/>
            <person name="Strader C."/>
            <person name="Tesfaye S."/>
            <person name="Thomson T."/>
            <person name="Thoulutsang Y."/>
            <person name="Thoulutsang D."/>
            <person name="Topham K."/>
            <person name="Topping I."/>
            <person name="Tsamla T."/>
            <person name="Vassiliev H."/>
            <person name="Vo A."/>
            <person name="Wangchuk T."/>
            <person name="Wangdi T."/>
            <person name="Weiand M."/>
            <person name="Wilkinson J."/>
            <person name="Wilson A."/>
            <person name="Yadav S."/>
            <person name="Young G."/>
            <person name="Yu Q."/>
            <person name="Zembek L."/>
            <person name="Zhong D."/>
            <person name="Zimmer A."/>
            <person name="Zwirko Z."/>
            <person name="Jaffe D.B."/>
            <person name="Alvarez P."/>
            <person name="Brockman W."/>
            <person name="Butler J."/>
            <person name="Chin C."/>
            <person name="Gnerre S."/>
            <person name="Grabherr M."/>
            <person name="Kleber M."/>
            <person name="Mauceli E."/>
            <person name="MacCallum I."/>
        </authorList>
    </citation>
    <scope>NUCLEOTIDE SEQUENCE [LARGE SCALE GENOMIC DNA]</scope>
    <source>
        <strain evidence="17">Tucson 14030-0811.24</strain>
    </source>
</reference>
<dbReference type="InterPro" id="IPR001503">
    <property type="entry name" value="Glyco_trans_10"/>
</dbReference>
<comment type="subcellular location">
    <subcellularLocation>
        <location evidence="1 12">Golgi apparatus</location>
        <location evidence="1 12">Golgi stack membrane</location>
        <topology evidence="1 12">Single-pass type II membrane protein</topology>
    </subcellularLocation>
</comment>
<keyword evidence="11" id="KW-0325">Glycoprotein</keyword>
<proteinExistence type="inferred from homology"/>
<dbReference type="InterPro" id="IPR038577">
    <property type="entry name" value="GT10-like_C_sf"/>
</dbReference>
<keyword evidence="17" id="KW-1185">Reference proteome</keyword>
<dbReference type="Pfam" id="PF00852">
    <property type="entry name" value="Glyco_transf_10"/>
    <property type="match status" value="1"/>
</dbReference>
<evidence type="ECO:0000256" key="12">
    <source>
        <dbReference type="RuleBase" id="RU003832"/>
    </source>
</evidence>
<keyword evidence="6 12" id="KW-0812">Transmembrane</keyword>
<evidence type="ECO:0000313" key="17">
    <source>
        <dbReference type="Proteomes" id="UP000007798"/>
    </source>
</evidence>
<evidence type="ECO:0000256" key="4">
    <source>
        <dbReference type="ARBA" id="ARBA00022676"/>
    </source>
</evidence>
<dbReference type="InParanoid" id="B4MSS4"/>
<dbReference type="EC" id="2.4.1.-" evidence="12"/>
<feature type="signal peptide" evidence="13">
    <location>
        <begin position="1"/>
        <end position="25"/>
    </location>
</feature>
<keyword evidence="8" id="KW-1133">Transmembrane helix</keyword>
<evidence type="ECO:0000256" key="3">
    <source>
        <dbReference type="ARBA" id="ARBA00008919"/>
    </source>
</evidence>
<dbReference type="Gene3D" id="3.40.50.11660">
    <property type="entry name" value="Glycosyl transferase family 10, C-terminal domain"/>
    <property type="match status" value="1"/>
</dbReference>
<name>B4MSS4_DROWI</name>
<dbReference type="eggNOG" id="KOG2619">
    <property type="taxonomic scope" value="Eukaryota"/>
</dbReference>
<feature type="domain" description="Fucosyltransferase N-terminal" evidence="15">
    <location>
        <begin position="59"/>
        <end position="177"/>
    </location>
</feature>
<dbReference type="SUPFAM" id="SSF53756">
    <property type="entry name" value="UDP-Glycosyltransferase/glycogen phosphorylase"/>
    <property type="match status" value="1"/>
</dbReference>
<protein>
    <recommendedName>
        <fullName evidence="12">Fucosyltransferase</fullName>
        <ecNumber evidence="12">2.4.1.-</ecNumber>
    </recommendedName>
</protein>
<evidence type="ECO:0000256" key="10">
    <source>
        <dbReference type="ARBA" id="ARBA00023136"/>
    </source>
</evidence>
<feature type="domain" description="Fucosyltransferase C-terminal" evidence="14">
    <location>
        <begin position="214"/>
        <end position="388"/>
    </location>
</feature>
<dbReference type="FunFam" id="3.40.50.11660:FF:000006">
    <property type="entry name" value="Alpha-(1,3)-fucosyltransferase C"/>
    <property type="match status" value="1"/>
</dbReference>
<dbReference type="InterPro" id="IPR055270">
    <property type="entry name" value="Glyco_tran_10_C"/>
</dbReference>
<evidence type="ECO:0000259" key="15">
    <source>
        <dbReference type="Pfam" id="PF17039"/>
    </source>
</evidence>
<keyword evidence="7" id="KW-0735">Signal-anchor</keyword>
<dbReference type="InterPro" id="IPR031481">
    <property type="entry name" value="Glyco_tran_10_N"/>
</dbReference>
<evidence type="ECO:0000256" key="11">
    <source>
        <dbReference type="ARBA" id="ARBA00023180"/>
    </source>
</evidence>
<comment type="pathway">
    <text evidence="2">Protein modification; protein glycosylation.</text>
</comment>
<evidence type="ECO:0000256" key="6">
    <source>
        <dbReference type="ARBA" id="ARBA00022692"/>
    </source>
</evidence>
<evidence type="ECO:0000259" key="14">
    <source>
        <dbReference type="Pfam" id="PF00852"/>
    </source>
</evidence>
<organism evidence="16 17">
    <name type="scientific">Drosophila willistoni</name>
    <name type="common">Fruit fly</name>
    <dbReference type="NCBI Taxonomy" id="7260"/>
    <lineage>
        <taxon>Eukaryota</taxon>
        <taxon>Metazoa</taxon>
        <taxon>Ecdysozoa</taxon>
        <taxon>Arthropoda</taxon>
        <taxon>Hexapoda</taxon>
        <taxon>Insecta</taxon>
        <taxon>Pterygota</taxon>
        <taxon>Neoptera</taxon>
        <taxon>Endopterygota</taxon>
        <taxon>Diptera</taxon>
        <taxon>Brachycera</taxon>
        <taxon>Muscomorpha</taxon>
        <taxon>Ephydroidea</taxon>
        <taxon>Drosophilidae</taxon>
        <taxon>Drosophila</taxon>
        <taxon>Sophophora</taxon>
    </lineage>
</organism>
<dbReference type="FunCoup" id="B4MSS4">
    <property type="interactions" value="29"/>
</dbReference>
<dbReference type="Pfam" id="PF17039">
    <property type="entry name" value="Glyco_tran_10_N"/>
    <property type="match status" value="1"/>
</dbReference>
<dbReference type="STRING" id="7260.B4MSS4"/>